<feature type="domain" description="FHA" evidence="2">
    <location>
        <begin position="284"/>
        <end position="334"/>
    </location>
</feature>
<dbReference type="Proteomes" id="UP000324233">
    <property type="component" value="Chromosome"/>
</dbReference>
<dbReference type="CDD" id="cd00060">
    <property type="entry name" value="FHA"/>
    <property type="match status" value="1"/>
</dbReference>
<dbReference type="InterPro" id="IPR000253">
    <property type="entry name" value="FHA_dom"/>
</dbReference>
<dbReference type="EMBL" id="CP042997">
    <property type="protein sequence ID" value="QEH34193.1"/>
    <property type="molecule type" value="Genomic_DNA"/>
</dbReference>
<dbReference type="SUPFAM" id="SSF49879">
    <property type="entry name" value="SMAD/FHA domain"/>
    <property type="match status" value="1"/>
</dbReference>
<feature type="transmembrane region" description="Helical" evidence="1">
    <location>
        <begin position="240"/>
        <end position="259"/>
    </location>
</feature>
<accession>A0A5B9W0X5</accession>
<feature type="transmembrane region" description="Helical" evidence="1">
    <location>
        <begin position="123"/>
        <end position="147"/>
    </location>
</feature>
<dbReference type="AlphaFoldDB" id="A0A5B9W0X5"/>
<evidence type="ECO:0000313" key="3">
    <source>
        <dbReference type="EMBL" id="QEH34193.1"/>
    </source>
</evidence>
<dbReference type="PROSITE" id="PS50006">
    <property type="entry name" value="FHA_DOMAIN"/>
    <property type="match status" value="1"/>
</dbReference>
<reference evidence="3 4" key="1">
    <citation type="submission" date="2019-08" db="EMBL/GenBank/DDBJ databases">
        <title>Deep-cultivation of Planctomycetes and their phenomic and genomic characterization uncovers novel biology.</title>
        <authorList>
            <person name="Wiegand S."/>
            <person name="Jogler M."/>
            <person name="Boedeker C."/>
            <person name="Pinto D."/>
            <person name="Vollmers J."/>
            <person name="Rivas-Marin E."/>
            <person name="Kohn T."/>
            <person name="Peeters S.H."/>
            <person name="Heuer A."/>
            <person name="Rast P."/>
            <person name="Oberbeckmann S."/>
            <person name="Bunk B."/>
            <person name="Jeske O."/>
            <person name="Meyerdierks A."/>
            <person name="Storesund J.E."/>
            <person name="Kallscheuer N."/>
            <person name="Luecker S."/>
            <person name="Lage O.M."/>
            <person name="Pohl T."/>
            <person name="Merkel B.J."/>
            <person name="Hornburger P."/>
            <person name="Mueller R.-W."/>
            <person name="Bruemmer F."/>
            <person name="Labrenz M."/>
            <person name="Spormann A.M."/>
            <person name="Op den Camp H."/>
            <person name="Overmann J."/>
            <person name="Amann R."/>
            <person name="Jetten M.S.M."/>
            <person name="Mascher T."/>
            <person name="Medema M.H."/>
            <person name="Devos D.P."/>
            <person name="Kaster A.-K."/>
            <person name="Ovreas L."/>
            <person name="Rohde M."/>
            <person name="Galperin M.Y."/>
            <person name="Jogler C."/>
        </authorList>
    </citation>
    <scope>NUCLEOTIDE SEQUENCE [LARGE SCALE GENOMIC DNA]</scope>
    <source>
        <strain evidence="3 4">OJF2</strain>
    </source>
</reference>
<sequence>MSSPSSPEPLRLSSAELFSPQVESYLEEQAVLSRAMPEVVPRPFLIRVLYSSYFYLSLASGLGALVGWMILEPFFDDKEAAREGFQVANLLLFPVVLGSIGLFLGAAEGIMCRNLQRAAISAAVGLGVGFAGGLVALIVASIMFIVVRVMIVNMFPKDVHEDGMPTGMALLMLMMGRASAWAVAAIPAGIGQGIALRERKVALNGLLGGVLGGLLGGIVFDPISVAFTGADGEAWLSRGIGFTIIGLMVGFFVGIVEQWTKTAWLLMKAGPLAGKQFVIFRNPMVLGSSPKADVYLFKDEAIEPRHALIHDRGGRFEIEDMDSADGTYVNGIPVKKQILKAGDQIVLGKTVLEFALREA</sequence>
<keyword evidence="4" id="KW-1185">Reference proteome</keyword>
<dbReference type="Gene3D" id="2.60.200.20">
    <property type="match status" value="1"/>
</dbReference>
<dbReference type="Pfam" id="PF00498">
    <property type="entry name" value="FHA"/>
    <property type="match status" value="1"/>
</dbReference>
<protein>
    <submittedName>
        <fullName evidence="3">Oxoglutarate dehydrogenase inhibitor</fullName>
    </submittedName>
</protein>
<dbReference type="KEGG" id="agv:OJF2_27280"/>
<evidence type="ECO:0000313" key="4">
    <source>
        <dbReference type="Proteomes" id="UP000324233"/>
    </source>
</evidence>
<evidence type="ECO:0000259" key="2">
    <source>
        <dbReference type="PROSITE" id="PS50006"/>
    </source>
</evidence>
<feature type="transmembrane region" description="Helical" evidence="1">
    <location>
        <begin position="201"/>
        <end position="220"/>
    </location>
</feature>
<dbReference type="InterPro" id="IPR008984">
    <property type="entry name" value="SMAD_FHA_dom_sf"/>
</dbReference>
<keyword evidence="1" id="KW-0472">Membrane</keyword>
<feature type="transmembrane region" description="Helical" evidence="1">
    <location>
        <begin position="91"/>
        <end position="111"/>
    </location>
</feature>
<dbReference type="OrthoDB" id="9816434at2"/>
<keyword evidence="1" id="KW-1133">Transmembrane helix</keyword>
<dbReference type="SMART" id="SM00240">
    <property type="entry name" value="FHA"/>
    <property type="match status" value="1"/>
</dbReference>
<name>A0A5B9W0X5_9BACT</name>
<evidence type="ECO:0000256" key="1">
    <source>
        <dbReference type="SAM" id="Phobius"/>
    </source>
</evidence>
<dbReference type="RefSeq" id="WP_148594150.1">
    <property type="nucleotide sequence ID" value="NZ_CP042997.1"/>
</dbReference>
<feature type="transmembrane region" description="Helical" evidence="1">
    <location>
        <begin position="52"/>
        <end position="71"/>
    </location>
</feature>
<gene>
    <name evidence="3" type="primary">odhI</name>
    <name evidence="3" type="ORF">OJF2_27280</name>
</gene>
<keyword evidence="1" id="KW-0812">Transmembrane</keyword>
<organism evidence="3 4">
    <name type="scientific">Aquisphaera giovannonii</name>
    <dbReference type="NCBI Taxonomy" id="406548"/>
    <lineage>
        <taxon>Bacteria</taxon>
        <taxon>Pseudomonadati</taxon>
        <taxon>Planctomycetota</taxon>
        <taxon>Planctomycetia</taxon>
        <taxon>Isosphaerales</taxon>
        <taxon>Isosphaeraceae</taxon>
        <taxon>Aquisphaera</taxon>
    </lineage>
</organism>
<feature type="transmembrane region" description="Helical" evidence="1">
    <location>
        <begin position="167"/>
        <end position="189"/>
    </location>
</feature>
<proteinExistence type="predicted"/>